<dbReference type="EMBL" id="AP024597">
    <property type="protein sequence ID" value="BCU68884.1"/>
    <property type="molecule type" value="Genomic_DNA"/>
</dbReference>
<protein>
    <submittedName>
        <fullName evidence="2">Uncharacterized protein</fullName>
    </submittedName>
</protein>
<sequence length="155" mass="18005">MKVYEGGVKYKRVFLILALNVVIFVSIPTLLSMYKNIPGLLFTLLEYIFDISFFCLIFFGILTVIAINKGKIKIYDSGIEIRKFRRTFLSWNEIKGVDSRYKSLTVSLLTRKLVSRRVLEIYTVEGKTLTVEVSDPEKIINIIKGIKDREKEERI</sequence>
<dbReference type="RefSeq" id="WP_221288835.1">
    <property type="nucleotide sequence ID" value="NZ_AP024597.1"/>
</dbReference>
<proteinExistence type="predicted"/>
<dbReference type="KEGG" id="csty:KN1_01810"/>
<accession>A0A8D5U422</accession>
<organism evidence="2 3">
    <name type="scientific">Stygiolobus caldivivus</name>
    <dbReference type="NCBI Taxonomy" id="2824673"/>
    <lineage>
        <taxon>Archaea</taxon>
        <taxon>Thermoproteota</taxon>
        <taxon>Thermoprotei</taxon>
        <taxon>Sulfolobales</taxon>
        <taxon>Sulfolobaceae</taxon>
        <taxon>Stygiolobus</taxon>
    </lineage>
</organism>
<keyword evidence="1" id="KW-0812">Transmembrane</keyword>
<dbReference type="GeneID" id="66161934"/>
<evidence type="ECO:0000313" key="2">
    <source>
        <dbReference type="EMBL" id="BCU68884.1"/>
    </source>
</evidence>
<reference evidence="2 3" key="1">
    <citation type="submission" date="2021-04" db="EMBL/GenBank/DDBJ databases">
        <title>Complete genome sequence of Stygiolobus sp. KN-1.</title>
        <authorList>
            <person name="Nakamura K."/>
            <person name="Sakai H."/>
            <person name="Kurosawa N."/>
        </authorList>
    </citation>
    <scope>NUCLEOTIDE SEQUENCE [LARGE SCALE GENOMIC DNA]</scope>
    <source>
        <strain evidence="2 3">KN-1</strain>
    </source>
</reference>
<gene>
    <name evidence="2" type="ORF">KN1_01810</name>
</gene>
<dbReference type="AlphaFoldDB" id="A0A8D5U422"/>
<keyword evidence="1" id="KW-1133">Transmembrane helix</keyword>
<dbReference type="Proteomes" id="UP000825123">
    <property type="component" value="Chromosome"/>
</dbReference>
<keyword evidence="3" id="KW-1185">Reference proteome</keyword>
<name>A0A8D5U422_9CREN</name>
<keyword evidence="1" id="KW-0472">Membrane</keyword>
<evidence type="ECO:0000256" key="1">
    <source>
        <dbReference type="SAM" id="Phobius"/>
    </source>
</evidence>
<feature type="transmembrane region" description="Helical" evidence="1">
    <location>
        <begin position="12"/>
        <end position="34"/>
    </location>
</feature>
<feature type="transmembrane region" description="Helical" evidence="1">
    <location>
        <begin position="40"/>
        <end position="67"/>
    </location>
</feature>
<evidence type="ECO:0000313" key="3">
    <source>
        <dbReference type="Proteomes" id="UP000825123"/>
    </source>
</evidence>